<sequence length="61" mass="6670">MQISQLKPGYTVLEHKDSGDIVHYTVVSIRQVGKMFEVTFQSVLGLASAFYPANGFIHAAA</sequence>
<keyword evidence="2" id="KW-1185">Reference proteome</keyword>
<dbReference type="STRING" id="332411.VI06_05045"/>
<proteinExistence type="predicted"/>
<evidence type="ECO:0000313" key="2">
    <source>
        <dbReference type="Proteomes" id="UP000198290"/>
    </source>
</evidence>
<dbReference type="KEGG" id="amah:DLM_0427"/>
<dbReference type="OrthoDB" id="8592995at2"/>
<dbReference type="RefSeq" id="WP_045845657.1">
    <property type="nucleotide sequence ID" value="NZ_AP018823.1"/>
</dbReference>
<evidence type="ECO:0000313" key="1">
    <source>
        <dbReference type="EMBL" id="BBF84098.1"/>
    </source>
</evidence>
<reference evidence="1 2" key="2">
    <citation type="journal article" date="2017" name="Genome Announc.">
        <title>Draft genome sequence of Aquitalea magnusonii strain H3, a plant growth-promoting bacterium of duckweed Lemna minor.</title>
        <authorList>
            <person name="Ishizawa H."/>
            <person name="Kuroda M."/>
            <person name="Ike M."/>
        </authorList>
    </citation>
    <scope>NUCLEOTIDE SEQUENCE [LARGE SCALE GENOMIC DNA]</scope>
    <source>
        <strain evidence="1 2">H3</strain>
    </source>
</reference>
<accession>A0A0F3KRQ8</accession>
<name>A0A0F3KRQ8_9NEIS</name>
<dbReference type="EMBL" id="AP018823">
    <property type="protein sequence ID" value="BBF84098.1"/>
    <property type="molecule type" value="Genomic_DNA"/>
</dbReference>
<protein>
    <submittedName>
        <fullName evidence="1">Uncharacterized protein</fullName>
    </submittedName>
</protein>
<gene>
    <name evidence="1" type="ORF">DLM_0427</name>
</gene>
<dbReference type="Proteomes" id="UP000198290">
    <property type="component" value="Chromosome"/>
</dbReference>
<reference evidence="2" key="3">
    <citation type="journal article" date="2017" name="Plant Physiol. Biochem.">
        <title>Differential oxidative and antioxidative response of duckweed Lemna minor toward plant growth promoting/inhibiting bacteria.</title>
        <authorList>
            <person name="Ishizawa H."/>
            <person name="Kuroda M."/>
            <person name="Morikawa M."/>
            <person name="Ike M."/>
        </authorList>
    </citation>
    <scope>NUCLEOTIDE SEQUENCE [LARGE SCALE GENOMIC DNA]</scope>
    <source>
        <strain evidence="2">H3</strain>
    </source>
</reference>
<reference evidence="2" key="1">
    <citation type="journal article" date="2017" name="Biotechnol. Biofuels">
        <title>Evaluation of environmental bacterial communities as a factor affecting the growth of duckweed Lemna minor.</title>
        <authorList>
            <person name="Ishizawa H."/>
            <person name="Kuroda M."/>
            <person name="Morikawa M."/>
            <person name="Ike M."/>
        </authorList>
    </citation>
    <scope>NUCLEOTIDE SEQUENCE [LARGE SCALE GENOMIC DNA]</scope>
    <source>
        <strain evidence="2">H3</strain>
    </source>
</reference>
<dbReference type="AlphaFoldDB" id="A0A0F3KRQ8"/>
<organism evidence="1 2">
    <name type="scientific">Aquitalea magnusonii</name>
    <dbReference type="NCBI Taxonomy" id="332411"/>
    <lineage>
        <taxon>Bacteria</taxon>
        <taxon>Pseudomonadati</taxon>
        <taxon>Pseudomonadota</taxon>
        <taxon>Betaproteobacteria</taxon>
        <taxon>Neisseriales</taxon>
        <taxon>Chromobacteriaceae</taxon>
        <taxon>Aquitalea</taxon>
    </lineage>
</organism>